<dbReference type="EMBL" id="JAJSOF020000015">
    <property type="protein sequence ID" value="KAJ4442055.1"/>
    <property type="molecule type" value="Genomic_DNA"/>
</dbReference>
<evidence type="ECO:0000313" key="2">
    <source>
        <dbReference type="Proteomes" id="UP001148838"/>
    </source>
</evidence>
<gene>
    <name evidence="1" type="ORF">ANN_11921</name>
</gene>
<accession>A0ABQ8T857</accession>
<dbReference type="Proteomes" id="UP001148838">
    <property type="component" value="Unassembled WGS sequence"/>
</dbReference>
<comment type="caution">
    <text evidence="1">The sequence shown here is derived from an EMBL/GenBank/DDBJ whole genome shotgun (WGS) entry which is preliminary data.</text>
</comment>
<name>A0ABQ8T857_PERAM</name>
<protein>
    <submittedName>
        <fullName evidence="1">Uncharacterized protein</fullName>
    </submittedName>
</protein>
<sequence>MAELAQQQACEKFEQMSDKGKEAKSGYANQLKRLVPHCANHTIPPFWLDDRPPLLQQVGVRPAASWSVLALCGL</sequence>
<proteinExistence type="predicted"/>
<evidence type="ECO:0000313" key="1">
    <source>
        <dbReference type="EMBL" id="KAJ4442055.1"/>
    </source>
</evidence>
<organism evidence="1 2">
    <name type="scientific">Periplaneta americana</name>
    <name type="common">American cockroach</name>
    <name type="synonym">Blatta americana</name>
    <dbReference type="NCBI Taxonomy" id="6978"/>
    <lineage>
        <taxon>Eukaryota</taxon>
        <taxon>Metazoa</taxon>
        <taxon>Ecdysozoa</taxon>
        <taxon>Arthropoda</taxon>
        <taxon>Hexapoda</taxon>
        <taxon>Insecta</taxon>
        <taxon>Pterygota</taxon>
        <taxon>Neoptera</taxon>
        <taxon>Polyneoptera</taxon>
        <taxon>Dictyoptera</taxon>
        <taxon>Blattodea</taxon>
        <taxon>Blattoidea</taxon>
        <taxon>Blattidae</taxon>
        <taxon>Blattinae</taxon>
        <taxon>Periplaneta</taxon>
    </lineage>
</organism>
<reference evidence="1 2" key="1">
    <citation type="journal article" date="2022" name="Allergy">
        <title>Genome assembly and annotation of Periplaneta americana reveal a comprehensive cockroach allergen profile.</title>
        <authorList>
            <person name="Wang L."/>
            <person name="Xiong Q."/>
            <person name="Saelim N."/>
            <person name="Wang L."/>
            <person name="Nong W."/>
            <person name="Wan A.T."/>
            <person name="Shi M."/>
            <person name="Liu X."/>
            <person name="Cao Q."/>
            <person name="Hui J.H.L."/>
            <person name="Sookrung N."/>
            <person name="Leung T.F."/>
            <person name="Tungtrongchitr A."/>
            <person name="Tsui S.K.W."/>
        </authorList>
    </citation>
    <scope>NUCLEOTIDE SEQUENCE [LARGE SCALE GENOMIC DNA]</scope>
    <source>
        <strain evidence="1">PWHHKU_190912</strain>
    </source>
</reference>
<keyword evidence="2" id="KW-1185">Reference proteome</keyword>